<evidence type="ECO:0000256" key="1">
    <source>
        <dbReference type="SAM" id="Phobius"/>
    </source>
</evidence>
<feature type="transmembrane region" description="Helical" evidence="1">
    <location>
        <begin position="26"/>
        <end position="49"/>
    </location>
</feature>
<proteinExistence type="predicted"/>
<sequence length="70" mass="7513">MGKAGLTFRVELDDGDGMIGFDDGSVAGIGFSAPVTPFGCPLIVIRACFLGRKILASRRLVDGDRWQRGR</sequence>
<dbReference type="AlphaFoldDB" id="M0C159"/>
<name>M0C159_9EURY</name>
<protein>
    <submittedName>
        <fullName evidence="2">Uncharacterized protein</fullName>
    </submittedName>
</protein>
<evidence type="ECO:0000313" key="3">
    <source>
        <dbReference type="Proteomes" id="UP000011657"/>
    </source>
</evidence>
<keyword evidence="1" id="KW-0472">Membrane</keyword>
<organism evidence="2 3">
    <name type="scientific">Haloterrigena salina JCM 13891</name>
    <dbReference type="NCBI Taxonomy" id="1227488"/>
    <lineage>
        <taxon>Archaea</taxon>
        <taxon>Methanobacteriati</taxon>
        <taxon>Methanobacteriota</taxon>
        <taxon>Stenosarchaea group</taxon>
        <taxon>Halobacteria</taxon>
        <taxon>Halobacteriales</taxon>
        <taxon>Natrialbaceae</taxon>
        <taxon>Haloterrigena</taxon>
    </lineage>
</organism>
<dbReference type="EMBL" id="AOIS01000054">
    <property type="protein sequence ID" value="ELZ16062.1"/>
    <property type="molecule type" value="Genomic_DNA"/>
</dbReference>
<comment type="caution">
    <text evidence="2">The sequence shown here is derived from an EMBL/GenBank/DDBJ whole genome shotgun (WGS) entry which is preliminary data.</text>
</comment>
<dbReference type="Proteomes" id="UP000011657">
    <property type="component" value="Unassembled WGS sequence"/>
</dbReference>
<keyword evidence="3" id="KW-1185">Reference proteome</keyword>
<accession>M0C159</accession>
<reference evidence="2 3" key="1">
    <citation type="journal article" date="2014" name="PLoS Genet.">
        <title>Phylogenetically driven sequencing of extremely halophilic archaea reveals strategies for static and dynamic osmo-response.</title>
        <authorList>
            <person name="Becker E.A."/>
            <person name="Seitzer P.M."/>
            <person name="Tritt A."/>
            <person name="Larsen D."/>
            <person name="Krusor M."/>
            <person name="Yao A.I."/>
            <person name="Wu D."/>
            <person name="Madern D."/>
            <person name="Eisen J.A."/>
            <person name="Darling A.E."/>
            <person name="Facciotti M.T."/>
        </authorList>
    </citation>
    <scope>NUCLEOTIDE SEQUENCE [LARGE SCALE GENOMIC DNA]</scope>
    <source>
        <strain evidence="2 3">JCM 13891</strain>
    </source>
</reference>
<keyword evidence="1" id="KW-0812">Transmembrane</keyword>
<dbReference type="STRING" id="1227488.C477_16250"/>
<gene>
    <name evidence="2" type="ORF">C477_16250</name>
</gene>
<keyword evidence="1" id="KW-1133">Transmembrane helix</keyword>
<evidence type="ECO:0000313" key="2">
    <source>
        <dbReference type="EMBL" id="ELZ16062.1"/>
    </source>
</evidence>